<feature type="region of interest" description="Disordered" evidence="2">
    <location>
        <begin position="861"/>
        <end position="927"/>
    </location>
</feature>
<gene>
    <name evidence="3" type="ORF">PCOR1329_LOCUS20997</name>
</gene>
<protein>
    <submittedName>
        <fullName evidence="3">Uncharacterized protein</fullName>
    </submittedName>
</protein>
<proteinExistence type="predicted"/>
<evidence type="ECO:0000256" key="1">
    <source>
        <dbReference type="SAM" id="Coils"/>
    </source>
</evidence>
<comment type="caution">
    <text evidence="3">The sequence shown here is derived from an EMBL/GenBank/DDBJ whole genome shotgun (WGS) entry which is preliminary data.</text>
</comment>
<feature type="coiled-coil region" evidence="1">
    <location>
        <begin position="60"/>
        <end position="94"/>
    </location>
</feature>
<dbReference type="EMBL" id="CAUYUJ010006851">
    <property type="protein sequence ID" value="CAK0818874.1"/>
    <property type="molecule type" value="Genomic_DNA"/>
</dbReference>
<name>A0ABN9RIF1_9DINO</name>
<evidence type="ECO:0000256" key="2">
    <source>
        <dbReference type="SAM" id="MobiDB-lite"/>
    </source>
</evidence>
<keyword evidence="4" id="KW-1185">Reference proteome</keyword>
<evidence type="ECO:0000313" key="3">
    <source>
        <dbReference type="EMBL" id="CAK0818874.1"/>
    </source>
</evidence>
<feature type="compositionally biased region" description="Basic and acidic residues" evidence="2">
    <location>
        <begin position="918"/>
        <end position="927"/>
    </location>
</feature>
<dbReference type="Proteomes" id="UP001189429">
    <property type="component" value="Unassembled WGS sequence"/>
</dbReference>
<reference evidence="3" key="1">
    <citation type="submission" date="2023-10" db="EMBL/GenBank/DDBJ databases">
        <authorList>
            <person name="Chen Y."/>
            <person name="Shah S."/>
            <person name="Dougan E. K."/>
            <person name="Thang M."/>
            <person name="Chan C."/>
        </authorList>
    </citation>
    <scope>NUCLEOTIDE SEQUENCE [LARGE SCALE GENOMIC DNA]</scope>
</reference>
<accession>A0ABN9RIF1</accession>
<organism evidence="3 4">
    <name type="scientific">Prorocentrum cordatum</name>
    <dbReference type="NCBI Taxonomy" id="2364126"/>
    <lineage>
        <taxon>Eukaryota</taxon>
        <taxon>Sar</taxon>
        <taxon>Alveolata</taxon>
        <taxon>Dinophyceae</taxon>
        <taxon>Prorocentrales</taxon>
        <taxon>Prorocentraceae</taxon>
        <taxon>Prorocentrum</taxon>
    </lineage>
</organism>
<evidence type="ECO:0000313" key="4">
    <source>
        <dbReference type="Proteomes" id="UP001189429"/>
    </source>
</evidence>
<sequence>MATLRQVALKHFSQQQRRPDYEHELEERKWEYLKRRRGLLEQAKAADLEQARRDPMQTEMRSLDDAIRSYTRALHSLRRRRNRERQLHQEIELRQAWRARDMHAVPRLARTLARTGIGVKNRNYRAHASCNPTGDEWIEYLAQPALAGGLAGRPVTVPVCHNLTDAHFQALRDTDEYAHPDNYEVSQATLKKAQQDFGMTLKALRRTKIGKFAPSWSCPSEIFKMLVAPAWISAPANYVKQTAGLGSRPAAIFEENPQGPDPYARDQLPHLEQYGEPRRRLFRLVLHARRVRQLPQQASMSFGLAPDKKNGKPGPGGRRLVHCMCSWWRAVVRGGLLRGGAFRPPEWAFAARARRREHLMLATRIVAWKGHQAGQPMLHKSFDATNAFGCGDKDQIEHGVRLRLETAAEEVEEDDVDYVTTISRLRRQSLTVVISGSDHEVAIASGSGGFMGDTSEPELFMSNYHIAVQKWALVDQAATGEAMMINFDDRLPTIDASLGCFMDDIFKTQLVPPTARTALEVERCSQRNDAGLDAALAARQYGQNRAKQDVVVSLGSRQLVRQTIQALARSGCRSGYELKHLGGWFNAGWMMVQGFWYSSAPKRVKRLMFISLVSGAALSGTTAYCWTDSEARQICSSLSRKLGSMMGGTSHMHNDHVKVMTTREVYRFWSLVPFSLEALVQRLRMWQAIVRSPRQHSHVLGVFFGEMKWELTSEYRCPPTLVESGQFNSDAVIHPWARQLRRDLEALCDHPEAEYFSLVWESRSLRDLLWDEEVNGLCVSLDVRRAVLFRLYNLDQPQLTRGRDAVICLRGRLACGALTCAQRPACSSPLPLEVRLPALHPFLQVVQLLVMEVEKKGRWRPQVAASSASSRTGGAQSKPADSDSRKSQKDSKGTRLARGDAGLEGAAVKPKTRRGGRRRAEAKERKLTTKDAGLKDLLLHLSMLVSQLAQRSRAMWGITTRTAILEDKSPVIKAMQQEGQDFAQVANQKRAEVSRLKDQAKAAKDTDGAAARQFDQEADRMMEGLRGLGPPAPAVFCAMIEALANEEIGKRLKDVLVALLAEMEEAPPTYVRLCRLESCKQPDMLKVVFALDRVDLEVQVMEAFRSMGVVTTVGAAPSGYLEDEISAWIDVLKDA</sequence>
<keyword evidence="1" id="KW-0175">Coiled coil</keyword>
<feature type="compositionally biased region" description="Basic and acidic residues" evidence="2">
    <location>
        <begin position="880"/>
        <end position="893"/>
    </location>
</feature>